<accession>Q4RZS2</accession>
<organism evidence="1">
    <name type="scientific">Tetraodon nigroviridis</name>
    <name type="common">Spotted green pufferfish</name>
    <name type="synonym">Chelonodon nigroviridis</name>
    <dbReference type="NCBI Taxonomy" id="99883"/>
    <lineage>
        <taxon>Eukaryota</taxon>
        <taxon>Metazoa</taxon>
        <taxon>Chordata</taxon>
        <taxon>Craniata</taxon>
        <taxon>Vertebrata</taxon>
        <taxon>Euteleostomi</taxon>
        <taxon>Actinopterygii</taxon>
        <taxon>Neopterygii</taxon>
        <taxon>Teleostei</taxon>
        <taxon>Neoteleostei</taxon>
        <taxon>Acanthomorphata</taxon>
        <taxon>Eupercaria</taxon>
        <taxon>Tetraodontiformes</taxon>
        <taxon>Tetradontoidea</taxon>
        <taxon>Tetraodontidae</taxon>
        <taxon>Tetraodon</taxon>
    </lineage>
</organism>
<proteinExistence type="predicted"/>
<dbReference type="OrthoDB" id="9933945at2759"/>
<dbReference type="PANTHER" id="PTHR36292">
    <property type="entry name" value="UPF0575 PROTEIN C19ORF67"/>
    <property type="match status" value="1"/>
</dbReference>
<reference evidence="1" key="2">
    <citation type="submission" date="2004-02" db="EMBL/GenBank/DDBJ databases">
        <authorList>
            <consortium name="Genoscope"/>
            <consortium name="Whitehead Institute Centre for Genome Research"/>
        </authorList>
    </citation>
    <scope>NUCLEOTIDE SEQUENCE</scope>
</reference>
<comment type="caution">
    <text evidence="1">The sequence shown here is derived from an EMBL/GenBank/DDBJ whole genome shotgun (WGS) entry which is preliminary data.</text>
</comment>
<reference evidence="1" key="1">
    <citation type="journal article" date="2004" name="Nature">
        <title>Genome duplication in the teleost fish Tetraodon nigroviridis reveals the early vertebrate proto-karyotype.</title>
        <authorList>
            <person name="Jaillon O."/>
            <person name="Aury J.-M."/>
            <person name="Brunet F."/>
            <person name="Petit J.-L."/>
            <person name="Stange-Thomann N."/>
            <person name="Mauceli E."/>
            <person name="Bouneau L."/>
            <person name="Fischer C."/>
            <person name="Ozouf-Costaz C."/>
            <person name="Bernot A."/>
            <person name="Nicaud S."/>
            <person name="Jaffe D."/>
            <person name="Fisher S."/>
            <person name="Lutfalla G."/>
            <person name="Dossat C."/>
            <person name="Segurens B."/>
            <person name="Dasilva C."/>
            <person name="Salanoubat M."/>
            <person name="Levy M."/>
            <person name="Boudet N."/>
            <person name="Castellano S."/>
            <person name="Anthouard V."/>
            <person name="Jubin C."/>
            <person name="Castelli V."/>
            <person name="Katinka M."/>
            <person name="Vacherie B."/>
            <person name="Biemont C."/>
            <person name="Skalli Z."/>
            <person name="Cattolico L."/>
            <person name="Poulain J."/>
            <person name="De Berardinis V."/>
            <person name="Cruaud C."/>
            <person name="Duprat S."/>
            <person name="Brottier P."/>
            <person name="Coutanceau J.-P."/>
            <person name="Gouzy J."/>
            <person name="Parra G."/>
            <person name="Lardier G."/>
            <person name="Chapple C."/>
            <person name="McKernan K.J."/>
            <person name="McEwan P."/>
            <person name="Bosak S."/>
            <person name="Kellis M."/>
            <person name="Volff J.-N."/>
            <person name="Guigo R."/>
            <person name="Zody M.C."/>
            <person name="Mesirov J."/>
            <person name="Lindblad-Toh K."/>
            <person name="Birren B."/>
            <person name="Nusbaum C."/>
            <person name="Kahn D."/>
            <person name="Robinson-Rechavi M."/>
            <person name="Laudet V."/>
            <person name="Schachter V."/>
            <person name="Quetier F."/>
            <person name="Saurin W."/>
            <person name="Scarpelli C."/>
            <person name="Wincker P."/>
            <person name="Lander E.S."/>
            <person name="Weissenbach J."/>
            <person name="Roest Crollius H."/>
        </authorList>
    </citation>
    <scope>NUCLEOTIDE SEQUENCE [LARGE SCALE GENOMIC DNA]</scope>
</reference>
<dbReference type="KEGG" id="tng:GSTEN00026356G001"/>
<dbReference type="PANTHER" id="PTHR36292:SF1">
    <property type="entry name" value="UPF0575 PROTEIN C19ORF67"/>
    <property type="match status" value="1"/>
</dbReference>
<gene>
    <name evidence="1" type="ORF">GSTENG00026356001</name>
</gene>
<protein>
    <submittedName>
        <fullName evidence="1">(spotted green pufferfish) hypothetical protein</fullName>
    </submittedName>
</protein>
<dbReference type="EMBL" id="CAAE01014786">
    <property type="protein sequence ID" value="CAG06110.1"/>
    <property type="molecule type" value="Genomic_DNA"/>
</dbReference>
<dbReference type="Pfam" id="PF11771">
    <property type="entry name" value="DUF3314"/>
    <property type="match status" value="1"/>
</dbReference>
<sequence length="169" mass="19044">MFTKSVSHFAIGQSDIRGLRLTTFVYCKPAPYLAQGNTGLYKCMRWNVDLPGNQAEASEAWDGKSEDLDMENLSVTEYYFLCYEETRHPAKEAIPLGLDVGGEAVRKWSIGLWRHSEPQTTTDDVVDWLLCPVPSASFKKMLLLDEEPSSWYATDLLVQLLQPFGGNES</sequence>
<dbReference type="InterPro" id="IPR021748">
    <property type="entry name" value="DUF3314"/>
</dbReference>
<dbReference type="AlphaFoldDB" id="Q4RZS2"/>
<name>Q4RZS2_TETNG</name>
<evidence type="ECO:0000313" key="1">
    <source>
        <dbReference type="EMBL" id="CAG06110.1"/>
    </source>
</evidence>